<keyword evidence="3" id="KW-1185">Reference proteome</keyword>
<proteinExistence type="predicted"/>
<evidence type="ECO:0000259" key="1">
    <source>
        <dbReference type="Pfam" id="PF03358"/>
    </source>
</evidence>
<dbReference type="OrthoDB" id="68575at2759"/>
<dbReference type="PANTHER" id="PTHR30543:SF21">
    <property type="entry name" value="NAD(P)H-DEPENDENT FMN REDUCTASE LOT6"/>
    <property type="match status" value="1"/>
</dbReference>
<dbReference type="Pfam" id="PF03358">
    <property type="entry name" value="FMN_red"/>
    <property type="match status" value="1"/>
</dbReference>
<reference evidence="2" key="1">
    <citation type="submission" date="2021-06" db="EMBL/GenBank/DDBJ databases">
        <authorList>
            <person name="Kallberg Y."/>
            <person name="Tangrot J."/>
            <person name="Rosling A."/>
        </authorList>
    </citation>
    <scope>NUCLEOTIDE SEQUENCE</scope>
    <source>
        <strain evidence="2">IA702</strain>
    </source>
</reference>
<sequence length="158" mass="17031">MATFRIAGICGSLRKASINKKLLLRVQQLCTERIPNAVIEIVNWDDIPVGPLKNAIDWASRVRLGDRGDVFKGKAVALMGASPGSAPGSAGSGRAQLALRQSFTSLNCYCINLPTVMVTDAYNAFNEDGSLKNVRLENNIVSVLEQLIVLGKKFQVGN</sequence>
<organism evidence="2 3">
    <name type="scientific">Paraglomus occultum</name>
    <dbReference type="NCBI Taxonomy" id="144539"/>
    <lineage>
        <taxon>Eukaryota</taxon>
        <taxon>Fungi</taxon>
        <taxon>Fungi incertae sedis</taxon>
        <taxon>Mucoromycota</taxon>
        <taxon>Glomeromycotina</taxon>
        <taxon>Glomeromycetes</taxon>
        <taxon>Paraglomerales</taxon>
        <taxon>Paraglomeraceae</taxon>
        <taxon>Paraglomus</taxon>
    </lineage>
</organism>
<dbReference type="Gene3D" id="3.40.50.360">
    <property type="match status" value="2"/>
</dbReference>
<dbReference type="AlphaFoldDB" id="A0A9N9ATX2"/>
<dbReference type="InterPro" id="IPR050712">
    <property type="entry name" value="NAD(P)H-dep_reductase"/>
</dbReference>
<dbReference type="InterPro" id="IPR005025">
    <property type="entry name" value="FMN_Rdtase-like_dom"/>
</dbReference>
<protein>
    <submittedName>
        <fullName evidence="2">2163_t:CDS:1</fullName>
    </submittedName>
</protein>
<gene>
    <name evidence="2" type="ORF">POCULU_LOCUS4605</name>
</gene>
<dbReference type="Proteomes" id="UP000789572">
    <property type="component" value="Unassembled WGS sequence"/>
</dbReference>
<dbReference type="SUPFAM" id="SSF52218">
    <property type="entry name" value="Flavoproteins"/>
    <property type="match status" value="1"/>
</dbReference>
<evidence type="ECO:0000313" key="2">
    <source>
        <dbReference type="EMBL" id="CAG8542442.1"/>
    </source>
</evidence>
<dbReference type="PANTHER" id="PTHR30543">
    <property type="entry name" value="CHROMATE REDUCTASE"/>
    <property type="match status" value="1"/>
</dbReference>
<evidence type="ECO:0000313" key="3">
    <source>
        <dbReference type="Proteomes" id="UP000789572"/>
    </source>
</evidence>
<dbReference type="GO" id="GO:0005829">
    <property type="term" value="C:cytosol"/>
    <property type="evidence" value="ECO:0007669"/>
    <property type="project" value="TreeGrafter"/>
</dbReference>
<dbReference type="GO" id="GO:0010181">
    <property type="term" value="F:FMN binding"/>
    <property type="evidence" value="ECO:0007669"/>
    <property type="project" value="TreeGrafter"/>
</dbReference>
<name>A0A9N9ATX2_9GLOM</name>
<comment type="caution">
    <text evidence="2">The sequence shown here is derived from an EMBL/GenBank/DDBJ whole genome shotgun (WGS) entry which is preliminary data.</text>
</comment>
<dbReference type="EMBL" id="CAJVPJ010000610">
    <property type="protein sequence ID" value="CAG8542442.1"/>
    <property type="molecule type" value="Genomic_DNA"/>
</dbReference>
<accession>A0A9N9ATX2</accession>
<dbReference type="InterPro" id="IPR029039">
    <property type="entry name" value="Flavoprotein-like_sf"/>
</dbReference>
<feature type="domain" description="NADPH-dependent FMN reductase-like" evidence="1">
    <location>
        <begin position="50"/>
        <end position="121"/>
    </location>
</feature>
<dbReference type="GO" id="GO:0016491">
    <property type="term" value="F:oxidoreductase activity"/>
    <property type="evidence" value="ECO:0007669"/>
    <property type="project" value="InterPro"/>
</dbReference>